<sequence>MILSTHAIVGGAIASLFPSDPLNAAVFGFASHFAIDAIPHWDYPLRSISVGKGADNQRLRLSQAVMIDVMCVGTDACAGLALASWLFATNASAWVITLGALSAMVPDPLQLAHSIYPREPLVTVQRFHGWIHSKRKLGWKLGLSSQIVFAAAVSALTETVR</sequence>
<dbReference type="OrthoDB" id="3785309at2"/>
<organism evidence="1 2">
    <name type="scientific">Bradyrhizobium rifense</name>
    <dbReference type="NCBI Taxonomy" id="515499"/>
    <lineage>
        <taxon>Bacteria</taxon>
        <taxon>Pseudomonadati</taxon>
        <taxon>Pseudomonadota</taxon>
        <taxon>Alphaproteobacteria</taxon>
        <taxon>Hyphomicrobiales</taxon>
        <taxon>Nitrobacteraceae</taxon>
        <taxon>Bradyrhizobium</taxon>
    </lineage>
</organism>
<name>A0A5D3KL01_9BRAD</name>
<gene>
    <name evidence="1" type="ORF">FXB40_25090</name>
</gene>
<dbReference type="RefSeq" id="WP_148774850.1">
    <property type="nucleotide sequence ID" value="NZ_VSSS01000038.1"/>
</dbReference>
<dbReference type="EMBL" id="VSSS01000038">
    <property type="protein sequence ID" value="TYL92382.1"/>
    <property type="molecule type" value="Genomic_DNA"/>
</dbReference>
<dbReference type="Proteomes" id="UP000324758">
    <property type="component" value="Unassembled WGS sequence"/>
</dbReference>
<comment type="caution">
    <text evidence="1">The sequence shown here is derived from an EMBL/GenBank/DDBJ whole genome shotgun (WGS) entry which is preliminary data.</text>
</comment>
<evidence type="ECO:0000313" key="2">
    <source>
        <dbReference type="Proteomes" id="UP000324758"/>
    </source>
</evidence>
<reference evidence="1 2" key="1">
    <citation type="submission" date="2019-08" db="EMBL/GenBank/DDBJ databases">
        <title>Bradyrhizobium hipponensis sp. nov., a rhizobium isolated from a Lupinus angustifolius root nodule in Tunisia.</title>
        <authorList>
            <person name="Off K."/>
            <person name="Rejili M."/>
            <person name="Mars M."/>
            <person name="Brachmann A."/>
            <person name="Marin M."/>
        </authorList>
    </citation>
    <scope>NUCLEOTIDE SEQUENCE [LARGE SCALE GENOMIC DNA]</scope>
    <source>
        <strain evidence="1 2">CTAW71</strain>
    </source>
</reference>
<accession>A0A5D3KL01</accession>
<evidence type="ECO:0000313" key="1">
    <source>
        <dbReference type="EMBL" id="TYL92382.1"/>
    </source>
</evidence>
<dbReference type="AlphaFoldDB" id="A0A5D3KL01"/>
<proteinExistence type="predicted"/>
<keyword evidence="2" id="KW-1185">Reference proteome</keyword>
<protein>
    <submittedName>
        <fullName evidence="1">Uncharacterized protein</fullName>
    </submittedName>
</protein>